<feature type="region of interest" description="Disordered" evidence="9">
    <location>
        <begin position="28"/>
        <end position="224"/>
    </location>
</feature>
<dbReference type="PANTHER" id="PTHR16121:SF0">
    <property type="entry name" value="CAP-SPECIFIC MRNA (NUCLEOSIDE-2'-O-)-METHYLTRANSFERASE 1"/>
    <property type="match status" value="1"/>
</dbReference>
<keyword evidence="5 8" id="KW-0507">mRNA processing</keyword>
<dbReference type="GO" id="GO:0032259">
    <property type="term" value="P:methylation"/>
    <property type="evidence" value="ECO:0007669"/>
    <property type="project" value="UniProtKB-KW"/>
</dbReference>
<evidence type="ECO:0000313" key="13">
    <source>
        <dbReference type="EMBL" id="JAP65687.1"/>
    </source>
</evidence>
<dbReference type="GO" id="GO:0005634">
    <property type="term" value="C:nucleus"/>
    <property type="evidence" value="ECO:0007669"/>
    <property type="project" value="UniProtKB-SubCell"/>
</dbReference>
<keyword evidence="6 8" id="KW-0949">S-adenosyl-L-methionine</keyword>
<protein>
    <recommendedName>
        <fullName evidence="3 8">Cap-specific mRNA (nucleoside-2'-O-)-methyltransferase 1</fullName>
        <ecNumber evidence="2 8">2.1.1.57</ecNumber>
    </recommendedName>
    <alternativeName>
        <fullName evidence="8">Cap1 2'O-ribose methyltransferase 1</fullName>
    </alternativeName>
</protein>
<dbReference type="PROSITE" id="PS50174">
    <property type="entry name" value="G_PATCH"/>
    <property type="match status" value="1"/>
</dbReference>
<dbReference type="GO" id="GO:0016556">
    <property type="term" value="P:mRNA modification"/>
    <property type="evidence" value="ECO:0007669"/>
    <property type="project" value="UniProtKB-UniRule"/>
</dbReference>
<evidence type="ECO:0000256" key="8">
    <source>
        <dbReference type="RuleBase" id="RU368012"/>
    </source>
</evidence>
<feature type="compositionally biased region" description="Basic and acidic residues" evidence="9">
    <location>
        <begin position="85"/>
        <end position="96"/>
    </location>
</feature>
<feature type="domain" description="WW" evidence="10">
    <location>
        <begin position="902"/>
        <end position="936"/>
    </location>
</feature>
<evidence type="ECO:0000259" key="11">
    <source>
        <dbReference type="PROSITE" id="PS50174"/>
    </source>
</evidence>
<feature type="domain" description="G-patch" evidence="11">
    <location>
        <begin position="227"/>
        <end position="273"/>
    </location>
</feature>
<evidence type="ECO:0000259" key="12">
    <source>
        <dbReference type="PROSITE" id="PS51613"/>
    </source>
</evidence>
<dbReference type="Pfam" id="PF01585">
    <property type="entry name" value="G-patch"/>
    <property type="match status" value="1"/>
</dbReference>
<name>A0A131XGJ9_9ACAR</name>
<reference evidence="13" key="1">
    <citation type="journal article" date="2017" name="Ticks Tick Borne Dis.">
        <title>An insight into the sialome of Hyalomma excavatum.</title>
        <authorList>
            <person name="Ribeiro J.M."/>
            <person name="Slovak M."/>
            <person name="Francischetti I.M."/>
        </authorList>
    </citation>
    <scope>NUCLEOTIDE SEQUENCE</scope>
    <source>
        <strain evidence="13">Samish</strain>
        <tissue evidence="13">Salivary glands</tissue>
    </source>
</reference>
<dbReference type="SMART" id="SM00443">
    <property type="entry name" value="G_patch"/>
    <property type="match status" value="1"/>
</dbReference>
<dbReference type="PROSITE" id="PS51613">
    <property type="entry name" value="SAM_MT_RRMJ"/>
    <property type="match status" value="1"/>
</dbReference>
<evidence type="ECO:0000256" key="9">
    <source>
        <dbReference type="SAM" id="MobiDB-lite"/>
    </source>
</evidence>
<accession>A0A131XGJ9</accession>
<dbReference type="InterPro" id="IPR050851">
    <property type="entry name" value="mRNA_Cap_2O-Ribose_MeTrfase"/>
</dbReference>
<sequence>NAHSVTPWFWAVSQASSLAMSMFKAKMLSDTSEDDTDNDHDSPKKAPSFRPAQVPKKPAYSMPKLCGDDDDEDEEEGDGSNTDDWEGKSGNDEAGKSKKAPQSSDDSDSADNGSSDEGNVRNTWSQRGGYKPPPAANKKRKSFAQGAPESKHVKYSNSLSNDDDDEPAESGSGAFAGSHKSPSSANRKRKSFAHGGSESKHMKFSSSLSNDDDEPAESGSGISMGNYSNISQKLMASMGYKAGAGLGKDNQGIRDIIPTSKQRGRRGLGLSMEGLEPSADVTWDFDKEEVDVKERLDWIPECEEEPPNIKTLREWVAEGKKKLTIDDETCFCDEEVLKQIIDCKSVFDRLEPEEMRRARTRSNPFETIRGGIFLNRAAMKMANMDAAFDFMFTSPVDENGDPMVGPDDLLYFADVCAGPGGFSEYVLWRKGWQAKGFGFTLKGPNDFKLEDFFAGSPDTFEPHYGVHDDGDIFVPENVRSFSKFVKSSTDNQGVHFVMADGGFSVEGQENIQEILSKQLYLCQFYTALSVLRTGGHFVCKLFDIFTVYSVGLVYLMYRAFRHVCIFKPNTSRPANSERYIVCKWRRPDTKDIEDYMYELCCRFKEISSVTSQVDIVEVVPLEVINDDAVFTKYIRESNDRLGRAQITHLTKIRAFAQNSELYEGRQSNLRKECLKMWKVPDLARLDPKRPPPDAKFKELTKNEVSYFEKRPDELKPKFFESIKSLHDYRCIVCGEWKPGIQDNKFFFLSAGRKQVYQWTGMSMDQWKKVTESLELPPDTLFYGEMVQEFSGEGRQQKRFNTIHVIDALVLGKVSVKDKHYDERMKWVQKFVKALSKPSRSDLTPLRAKEVFKLQDVDTLFDRITLKLEKGAAKNLRLSCTVPQEQRDREEKHFSATGVLFYRTTKEPWHEEFSTSSQRPYFYNTMTRKSNYEMPKYGCAATFKDCFQAAVLWSWVPGIRVLPPRSPSEECPNDGKVHRMMLVNFVNKKLGK</sequence>
<dbReference type="GO" id="GO:0005737">
    <property type="term" value="C:cytoplasm"/>
    <property type="evidence" value="ECO:0007669"/>
    <property type="project" value="TreeGrafter"/>
</dbReference>
<dbReference type="InterPro" id="IPR002877">
    <property type="entry name" value="RNA_MeTrfase_FtsJ_dom"/>
</dbReference>
<dbReference type="SUPFAM" id="SSF53335">
    <property type="entry name" value="S-adenosyl-L-methionine-dependent methyltransferases"/>
    <property type="match status" value="1"/>
</dbReference>
<comment type="function">
    <text evidence="1">S-adenosyl-L-methionine-dependent methyltransferase that mediates mRNA cap1 2'-O-ribose methylation to the 5'-cap structure of mRNAs. Methylates the ribose of the first nucleotide of a m(7)GpppG-capped mRNA and small nuclear RNA (snRNA) to produce m(7)GpppRm (cap1). Displays a preference for cap0 transcripts. Cap1 modification is linked to higher levels of translation. May be involved in the interferon response pathway.</text>
</comment>
<keyword evidence="8 13" id="KW-0808">Transferase</keyword>
<dbReference type="PANTHER" id="PTHR16121">
    <property type="entry name" value="CAP-SPECIFIC MRNA (NUCLEOSIDE-2'-O-)-METHYLTRANSFERASE 1-RELATED"/>
    <property type="match status" value="1"/>
</dbReference>
<dbReference type="GO" id="GO:0003676">
    <property type="term" value="F:nucleic acid binding"/>
    <property type="evidence" value="ECO:0007669"/>
    <property type="project" value="UniProtKB-UniRule"/>
</dbReference>
<dbReference type="EMBL" id="GEFH01002894">
    <property type="protein sequence ID" value="JAP65687.1"/>
    <property type="molecule type" value="mRNA"/>
</dbReference>
<dbReference type="InterPro" id="IPR025816">
    <property type="entry name" value="RrmJ-type_MeTrfase"/>
</dbReference>
<feature type="compositionally biased region" description="Acidic residues" evidence="9">
    <location>
        <begin position="68"/>
        <end position="84"/>
    </location>
</feature>
<evidence type="ECO:0000256" key="3">
    <source>
        <dbReference type="ARBA" id="ARBA00021136"/>
    </source>
</evidence>
<dbReference type="InterPro" id="IPR029063">
    <property type="entry name" value="SAM-dependent_MTases_sf"/>
</dbReference>
<evidence type="ECO:0000256" key="5">
    <source>
        <dbReference type="ARBA" id="ARBA00022664"/>
    </source>
</evidence>
<dbReference type="SUPFAM" id="SSF56091">
    <property type="entry name" value="DNA ligase/mRNA capping enzyme, catalytic domain"/>
    <property type="match status" value="1"/>
</dbReference>
<dbReference type="FunFam" id="3.40.50.12760:FF:000004">
    <property type="entry name" value="FtsJ-like methyltransferase"/>
    <property type="match status" value="1"/>
</dbReference>
<evidence type="ECO:0000256" key="4">
    <source>
        <dbReference type="ARBA" id="ARBA00022603"/>
    </source>
</evidence>
<dbReference type="GO" id="GO:0006370">
    <property type="term" value="P:7-methylguanosine mRNA capping"/>
    <property type="evidence" value="ECO:0007669"/>
    <property type="project" value="UniProtKB-UniRule"/>
</dbReference>
<feature type="non-terminal residue" evidence="13">
    <location>
        <position position="1"/>
    </location>
</feature>
<comment type="subcellular location">
    <subcellularLocation>
        <location evidence="8">Nucleus</location>
    </subcellularLocation>
</comment>
<dbReference type="CDD" id="cd00201">
    <property type="entry name" value="WW"/>
    <property type="match status" value="1"/>
</dbReference>
<dbReference type="PROSITE" id="PS50020">
    <property type="entry name" value="WW_DOMAIN_2"/>
    <property type="match status" value="1"/>
</dbReference>
<comment type="catalytic activity">
    <reaction evidence="7 8">
        <text>a 5'-end (N(7)-methyl 5'-triphosphoguanosine)-ribonucleoside in mRNA + S-adenosyl-L-methionine = a 5'-end (N(7)-methyl 5'-triphosphoguanosine)-(2'-O-methyl-ribonucleoside) in mRNA + S-adenosyl-L-homocysteine + H(+)</text>
        <dbReference type="Rhea" id="RHEA:67020"/>
        <dbReference type="Rhea" id="RHEA-COMP:17167"/>
        <dbReference type="Rhea" id="RHEA-COMP:17168"/>
        <dbReference type="ChEBI" id="CHEBI:15378"/>
        <dbReference type="ChEBI" id="CHEBI:57856"/>
        <dbReference type="ChEBI" id="CHEBI:59789"/>
        <dbReference type="ChEBI" id="CHEBI:156461"/>
        <dbReference type="ChEBI" id="CHEBI:167609"/>
        <dbReference type="EC" id="2.1.1.57"/>
    </reaction>
</comment>
<proteinExistence type="evidence at transcript level"/>
<dbReference type="Gene3D" id="3.40.50.12760">
    <property type="match status" value="1"/>
</dbReference>
<evidence type="ECO:0000259" key="10">
    <source>
        <dbReference type="PROSITE" id="PS50020"/>
    </source>
</evidence>
<dbReference type="AlphaFoldDB" id="A0A131XGJ9"/>
<dbReference type="InterPro" id="IPR000467">
    <property type="entry name" value="G_patch_dom"/>
</dbReference>
<dbReference type="Pfam" id="PF01728">
    <property type="entry name" value="FtsJ"/>
    <property type="match status" value="1"/>
</dbReference>
<evidence type="ECO:0000256" key="1">
    <source>
        <dbReference type="ARBA" id="ARBA00002664"/>
    </source>
</evidence>
<dbReference type="EC" id="2.1.1.57" evidence="2 8"/>
<feature type="domain" description="RrmJ-type SAM-dependent 2'-O-MTase" evidence="12">
    <location>
        <begin position="372"/>
        <end position="586"/>
    </location>
</feature>
<dbReference type="Gene3D" id="3.30.470.30">
    <property type="entry name" value="DNA ligase/mRNA capping enzyme"/>
    <property type="match status" value="1"/>
</dbReference>
<evidence type="ECO:0000256" key="6">
    <source>
        <dbReference type="ARBA" id="ARBA00022691"/>
    </source>
</evidence>
<dbReference type="Gene3D" id="2.20.70.10">
    <property type="match status" value="1"/>
</dbReference>
<organism evidence="13">
    <name type="scientific">Hyalomma excavatum</name>
    <dbReference type="NCBI Taxonomy" id="257692"/>
    <lineage>
        <taxon>Eukaryota</taxon>
        <taxon>Metazoa</taxon>
        <taxon>Ecdysozoa</taxon>
        <taxon>Arthropoda</taxon>
        <taxon>Chelicerata</taxon>
        <taxon>Arachnida</taxon>
        <taxon>Acari</taxon>
        <taxon>Parasitiformes</taxon>
        <taxon>Ixodida</taxon>
        <taxon>Ixodoidea</taxon>
        <taxon>Ixodidae</taxon>
        <taxon>Hyalomminae</taxon>
        <taxon>Hyalomma</taxon>
    </lineage>
</organism>
<keyword evidence="8" id="KW-0539">Nucleus</keyword>
<comment type="function">
    <text evidence="8">S-adenosyl-L-methionine-dependent methyltransferase that mediates RNA cap1 2'-O-ribose methylation to the 5'-cap structure of RNAs. Methylates the ribose of the first nucleotide of a m(7)GpppG-capped mRNA to produce m(7)GpppNmp (cap1).</text>
</comment>
<evidence type="ECO:0000256" key="7">
    <source>
        <dbReference type="ARBA" id="ARBA00049042"/>
    </source>
</evidence>
<dbReference type="InterPro" id="IPR001202">
    <property type="entry name" value="WW_dom"/>
</dbReference>
<keyword evidence="4 8" id="KW-0489">Methyltransferase</keyword>
<dbReference type="GO" id="GO:0004483">
    <property type="term" value="F:methyltransferase cap1 activity"/>
    <property type="evidence" value="ECO:0007669"/>
    <property type="project" value="UniProtKB-UniRule"/>
</dbReference>
<evidence type="ECO:0000256" key="2">
    <source>
        <dbReference type="ARBA" id="ARBA00011923"/>
    </source>
</evidence>
<keyword evidence="8" id="KW-0506">mRNA capping</keyword>